<dbReference type="Pfam" id="PF00528">
    <property type="entry name" value="BPD_transp_1"/>
    <property type="match status" value="1"/>
</dbReference>
<evidence type="ECO:0000256" key="8">
    <source>
        <dbReference type="ARBA" id="ARBA00022989"/>
    </source>
</evidence>
<evidence type="ECO:0000256" key="2">
    <source>
        <dbReference type="ARBA" id="ARBA00004429"/>
    </source>
</evidence>
<evidence type="ECO:0000256" key="10">
    <source>
        <dbReference type="RuleBase" id="RU363032"/>
    </source>
</evidence>
<keyword evidence="5" id="KW-1003">Cell membrane</keyword>
<evidence type="ECO:0000313" key="13">
    <source>
        <dbReference type="Proteomes" id="UP001058739"/>
    </source>
</evidence>
<reference evidence="12" key="1">
    <citation type="submission" date="2022-06" db="EMBL/GenBank/DDBJ databases">
        <title>Complete Genome Sequence of Deoxynivalenol-bioadsorption Ochrobactrum pseudintermedium ASAG-D25.</title>
        <authorList>
            <person name="Wang N."/>
        </authorList>
    </citation>
    <scope>NUCLEOTIDE SEQUENCE</scope>
    <source>
        <strain evidence="12">ASAG-D25</strain>
    </source>
</reference>
<evidence type="ECO:0000256" key="5">
    <source>
        <dbReference type="ARBA" id="ARBA00022475"/>
    </source>
</evidence>
<keyword evidence="8 10" id="KW-1133">Transmembrane helix</keyword>
<dbReference type="InterPro" id="IPR035906">
    <property type="entry name" value="MetI-like_sf"/>
</dbReference>
<evidence type="ECO:0000259" key="11">
    <source>
        <dbReference type="PROSITE" id="PS50928"/>
    </source>
</evidence>
<organism evidence="12 13">
    <name type="scientific">Brucella pseudintermedia</name>
    <dbReference type="NCBI Taxonomy" id="370111"/>
    <lineage>
        <taxon>Bacteria</taxon>
        <taxon>Pseudomonadati</taxon>
        <taxon>Pseudomonadota</taxon>
        <taxon>Alphaproteobacteria</taxon>
        <taxon>Hyphomicrobiales</taxon>
        <taxon>Brucellaceae</taxon>
        <taxon>Brucella/Ochrobactrum group</taxon>
        <taxon>Brucella</taxon>
    </lineage>
</organism>
<protein>
    <submittedName>
        <fullName evidence="12">Amino acid ABC transporter permease</fullName>
    </submittedName>
</protein>
<gene>
    <name evidence="12" type="ORF">NIK97_18460</name>
</gene>
<dbReference type="Proteomes" id="UP001058739">
    <property type="component" value="Chromosome 02"/>
</dbReference>
<keyword evidence="6 10" id="KW-0812">Transmembrane</keyword>
<feature type="transmembrane region" description="Helical" evidence="10">
    <location>
        <begin position="12"/>
        <end position="41"/>
    </location>
</feature>
<evidence type="ECO:0000256" key="9">
    <source>
        <dbReference type="ARBA" id="ARBA00023136"/>
    </source>
</evidence>
<evidence type="ECO:0000313" key="12">
    <source>
        <dbReference type="EMBL" id="UWL61860.1"/>
    </source>
</evidence>
<evidence type="ECO:0000256" key="3">
    <source>
        <dbReference type="ARBA" id="ARBA00010072"/>
    </source>
</evidence>
<dbReference type="CDD" id="cd06261">
    <property type="entry name" value="TM_PBP2"/>
    <property type="match status" value="1"/>
</dbReference>
<dbReference type="PROSITE" id="PS50928">
    <property type="entry name" value="ABC_TM1"/>
    <property type="match status" value="1"/>
</dbReference>
<dbReference type="EMBL" id="CP099968">
    <property type="protein sequence ID" value="UWL61860.1"/>
    <property type="molecule type" value="Genomic_DNA"/>
</dbReference>
<proteinExistence type="inferred from homology"/>
<evidence type="ECO:0000256" key="1">
    <source>
        <dbReference type="ARBA" id="ARBA00003159"/>
    </source>
</evidence>
<comment type="similarity">
    <text evidence="3">Belongs to the binding-protein-dependent transport system permease family. HisMQ subfamily.</text>
</comment>
<keyword evidence="13" id="KW-1185">Reference proteome</keyword>
<keyword evidence="7" id="KW-0029">Amino-acid transport</keyword>
<keyword evidence="9 10" id="KW-0472">Membrane</keyword>
<dbReference type="NCBIfam" id="TIGR01726">
    <property type="entry name" value="HEQRo_perm_3TM"/>
    <property type="match status" value="1"/>
</dbReference>
<dbReference type="PANTHER" id="PTHR30614:SF20">
    <property type="entry name" value="GLUTAMINE TRANSPORT SYSTEM PERMEASE PROTEIN GLNP"/>
    <property type="match status" value="1"/>
</dbReference>
<dbReference type="SUPFAM" id="SSF161098">
    <property type="entry name" value="MetI-like"/>
    <property type="match status" value="1"/>
</dbReference>
<accession>A0ABY5UJC6</accession>
<feature type="transmembrane region" description="Helical" evidence="10">
    <location>
        <begin position="61"/>
        <end position="79"/>
    </location>
</feature>
<sequence>MELLFEYRPLLLNGLLVTLALSLAVAIGGTLWAIVLTAGVLSRYTIVSRFFYMVMEVTRDIPLMVTVLLIYFIMPLTGINLDPFWSCWLAVSLWGGANGAQILRAGLASVGKGQRETAAAFGFSPIKGLLLITLPQAMPVIIPPYVGLLTSLVQATSLGAVVGATELFRAGQIIIEQTTILQGGSPAYLIYGTILVVYFCLCTLISMIGARIEQIFLRPYRGSVAKTRVEARVHDIEANISTSA</sequence>
<comment type="function">
    <text evidence="1">Part of the binding-protein-dependent transport system for glutamine; probably responsible for the translocation of the substrate across the membrane.</text>
</comment>
<evidence type="ECO:0000256" key="4">
    <source>
        <dbReference type="ARBA" id="ARBA00022448"/>
    </source>
</evidence>
<dbReference type="PANTHER" id="PTHR30614">
    <property type="entry name" value="MEMBRANE COMPONENT OF AMINO ACID ABC TRANSPORTER"/>
    <property type="match status" value="1"/>
</dbReference>
<keyword evidence="4 10" id="KW-0813">Transport</keyword>
<feature type="transmembrane region" description="Helical" evidence="10">
    <location>
        <begin position="188"/>
        <end position="210"/>
    </location>
</feature>
<dbReference type="InterPro" id="IPR010065">
    <property type="entry name" value="AA_ABC_transptr_permease_3TM"/>
</dbReference>
<dbReference type="InterPro" id="IPR043429">
    <property type="entry name" value="ArtM/GltK/GlnP/TcyL/YhdX-like"/>
</dbReference>
<comment type="subcellular location">
    <subcellularLocation>
        <location evidence="2">Cell inner membrane</location>
        <topology evidence="2">Multi-pass membrane protein</topology>
    </subcellularLocation>
    <subcellularLocation>
        <location evidence="10">Cell membrane</location>
        <topology evidence="10">Multi-pass membrane protein</topology>
    </subcellularLocation>
</comment>
<name>A0ABY5UJC6_9HYPH</name>
<evidence type="ECO:0000256" key="6">
    <source>
        <dbReference type="ARBA" id="ARBA00022692"/>
    </source>
</evidence>
<feature type="domain" description="ABC transmembrane type-1" evidence="11">
    <location>
        <begin position="11"/>
        <end position="206"/>
    </location>
</feature>
<dbReference type="Gene3D" id="1.10.3720.10">
    <property type="entry name" value="MetI-like"/>
    <property type="match status" value="1"/>
</dbReference>
<dbReference type="InterPro" id="IPR000515">
    <property type="entry name" value="MetI-like"/>
</dbReference>
<evidence type="ECO:0000256" key="7">
    <source>
        <dbReference type="ARBA" id="ARBA00022970"/>
    </source>
</evidence>
<dbReference type="RefSeq" id="WP_119039552.1">
    <property type="nucleotide sequence ID" value="NZ_CP099968.1"/>
</dbReference>